<name>A0A9D4GLN1_DREPO</name>
<proteinExistence type="predicted"/>
<reference evidence="1" key="2">
    <citation type="submission" date="2020-11" db="EMBL/GenBank/DDBJ databases">
        <authorList>
            <person name="McCartney M.A."/>
            <person name="Auch B."/>
            <person name="Kono T."/>
            <person name="Mallez S."/>
            <person name="Becker A."/>
            <person name="Gohl D.M."/>
            <person name="Silverstein K.A.T."/>
            <person name="Koren S."/>
            <person name="Bechman K.B."/>
            <person name="Herman A."/>
            <person name="Abrahante J.E."/>
            <person name="Garbe J."/>
        </authorList>
    </citation>
    <scope>NUCLEOTIDE SEQUENCE</scope>
    <source>
        <strain evidence="1">Duluth1</strain>
        <tissue evidence="1">Whole animal</tissue>
    </source>
</reference>
<dbReference type="Proteomes" id="UP000828390">
    <property type="component" value="Unassembled WGS sequence"/>
</dbReference>
<dbReference type="EMBL" id="JAIWYP010000005">
    <property type="protein sequence ID" value="KAH3817691.1"/>
    <property type="molecule type" value="Genomic_DNA"/>
</dbReference>
<gene>
    <name evidence="1" type="ORF">DPMN_119246</name>
</gene>
<sequence>MENDKLNSIFSGIFDFDEYINEHSENLNETSTLAAETTKSTAMQLQQKQQHRQLQQKQSKHIQGLQETFRLGYSHQQSLQQ</sequence>
<keyword evidence="2" id="KW-1185">Reference proteome</keyword>
<dbReference type="AlphaFoldDB" id="A0A9D4GLN1"/>
<accession>A0A9D4GLN1</accession>
<reference evidence="1" key="1">
    <citation type="journal article" date="2019" name="bioRxiv">
        <title>The Genome of the Zebra Mussel, Dreissena polymorpha: A Resource for Invasive Species Research.</title>
        <authorList>
            <person name="McCartney M.A."/>
            <person name="Auch B."/>
            <person name="Kono T."/>
            <person name="Mallez S."/>
            <person name="Zhang Y."/>
            <person name="Obille A."/>
            <person name="Becker A."/>
            <person name="Abrahante J.E."/>
            <person name="Garbe J."/>
            <person name="Badalamenti J.P."/>
            <person name="Herman A."/>
            <person name="Mangelson H."/>
            <person name="Liachko I."/>
            <person name="Sullivan S."/>
            <person name="Sone E.D."/>
            <person name="Koren S."/>
            <person name="Silverstein K.A.T."/>
            <person name="Beckman K.B."/>
            <person name="Gohl D.M."/>
        </authorList>
    </citation>
    <scope>NUCLEOTIDE SEQUENCE</scope>
    <source>
        <strain evidence="1">Duluth1</strain>
        <tissue evidence="1">Whole animal</tissue>
    </source>
</reference>
<protein>
    <submittedName>
        <fullName evidence="1">Uncharacterized protein</fullName>
    </submittedName>
</protein>
<evidence type="ECO:0000313" key="2">
    <source>
        <dbReference type="Proteomes" id="UP000828390"/>
    </source>
</evidence>
<organism evidence="1 2">
    <name type="scientific">Dreissena polymorpha</name>
    <name type="common">Zebra mussel</name>
    <name type="synonym">Mytilus polymorpha</name>
    <dbReference type="NCBI Taxonomy" id="45954"/>
    <lineage>
        <taxon>Eukaryota</taxon>
        <taxon>Metazoa</taxon>
        <taxon>Spiralia</taxon>
        <taxon>Lophotrochozoa</taxon>
        <taxon>Mollusca</taxon>
        <taxon>Bivalvia</taxon>
        <taxon>Autobranchia</taxon>
        <taxon>Heteroconchia</taxon>
        <taxon>Euheterodonta</taxon>
        <taxon>Imparidentia</taxon>
        <taxon>Neoheterodontei</taxon>
        <taxon>Myida</taxon>
        <taxon>Dreissenoidea</taxon>
        <taxon>Dreissenidae</taxon>
        <taxon>Dreissena</taxon>
    </lineage>
</organism>
<evidence type="ECO:0000313" key="1">
    <source>
        <dbReference type="EMBL" id="KAH3817691.1"/>
    </source>
</evidence>
<comment type="caution">
    <text evidence="1">The sequence shown here is derived from an EMBL/GenBank/DDBJ whole genome shotgun (WGS) entry which is preliminary data.</text>
</comment>